<gene>
    <name evidence="1" type="ORF">DFH08DRAFT_954688</name>
</gene>
<proteinExistence type="predicted"/>
<evidence type="ECO:0000313" key="1">
    <source>
        <dbReference type="EMBL" id="KAJ7355185.1"/>
    </source>
</evidence>
<reference evidence="1" key="1">
    <citation type="submission" date="2023-03" db="EMBL/GenBank/DDBJ databases">
        <title>Massive genome expansion in bonnet fungi (Mycena s.s.) driven by repeated elements and novel gene families across ecological guilds.</title>
        <authorList>
            <consortium name="Lawrence Berkeley National Laboratory"/>
            <person name="Harder C.B."/>
            <person name="Miyauchi S."/>
            <person name="Viragh M."/>
            <person name="Kuo A."/>
            <person name="Thoen E."/>
            <person name="Andreopoulos B."/>
            <person name="Lu D."/>
            <person name="Skrede I."/>
            <person name="Drula E."/>
            <person name="Henrissat B."/>
            <person name="Morin E."/>
            <person name="Kohler A."/>
            <person name="Barry K."/>
            <person name="LaButti K."/>
            <person name="Morin E."/>
            <person name="Salamov A."/>
            <person name="Lipzen A."/>
            <person name="Mereny Z."/>
            <person name="Hegedus B."/>
            <person name="Baldrian P."/>
            <person name="Stursova M."/>
            <person name="Weitz H."/>
            <person name="Taylor A."/>
            <person name="Grigoriev I.V."/>
            <person name="Nagy L.G."/>
            <person name="Martin F."/>
            <person name="Kauserud H."/>
        </authorList>
    </citation>
    <scope>NUCLEOTIDE SEQUENCE</scope>
    <source>
        <strain evidence="1">CBHHK002</strain>
    </source>
</reference>
<dbReference type="EMBL" id="JARIHO010000009">
    <property type="protein sequence ID" value="KAJ7355185.1"/>
    <property type="molecule type" value="Genomic_DNA"/>
</dbReference>
<comment type="caution">
    <text evidence="1">The sequence shown here is derived from an EMBL/GenBank/DDBJ whole genome shotgun (WGS) entry which is preliminary data.</text>
</comment>
<protein>
    <submittedName>
        <fullName evidence="1">Uncharacterized protein</fullName>
    </submittedName>
</protein>
<accession>A0AAD7EX76</accession>
<dbReference type="PRINTS" id="PR01217">
    <property type="entry name" value="PRICHEXTENSN"/>
</dbReference>
<sequence>MFVCFTSEECCDVSFVNRFDFGKIPAPACPLAVARWPFSAWLCYPAPPKVAIPPPTTLPNFFGECFEMNHVVVLPTSAVRTILFDRLQPFPKSPPAFSALFPPTFPLVCLLSCLHLLPAPSHPPSAALCPPAPLPASRFPLPASRFLLPAFPPSRFPPPFHPAFLASHLLCLRAFPLPASRFPLPASRFPLPASRPPLPAPRFPPPALPPSRFPPSFHPAFLAASRLPTPCLPAFPAPFSPLLATSTFARPTCCAIRCCFYSYILPVDER</sequence>
<organism evidence="1 2">
    <name type="scientific">Mycena albidolilacea</name>
    <dbReference type="NCBI Taxonomy" id="1033008"/>
    <lineage>
        <taxon>Eukaryota</taxon>
        <taxon>Fungi</taxon>
        <taxon>Dikarya</taxon>
        <taxon>Basidiomycota</taxon>
        <taxon>Agaricomycotina</taxon>
        <taxon>Agaricomycetes</taxon>
        <taxon>Agaricomycetidae</taxon>
        <taxon>Agaricales</taxon>
        <taxon>Marasmiineae</taxon>
        <taxon>Mycenaceae</taxon>
        <taxon>Mycena</taxon>
    </lineage>
</organism>
<keyword evidence="2" id="KW-1185">Reference proteome</keyword>
<name>A0AAD7EX76_9AGAR</name>
<dbReference type="AlphaFoldDB" id="A0AAD7EX76"/>
<evidence type="ECO:0000313" key="2">
    <source>
        <dbReference type="Proteomes" id="UP001218218"/>
    </source>
</evidence>
<dbReference type="Proteomes" id="UP001218218">
    <property type="component" value="Unassembled WGS sequence"/>
</dbReference>